<dbReference type="EMBL" id="JAYMYQ010000001">
    <property type="protein sequence ID" value="KAK7362907.1"/>
    <property type="molecule type" value="Genomic_DNA"/>
</dbReference>
<name>A0AAN9MY72_CANGL</name>
<dbReference type="Proteomes" id="UP001367508">
    <property type="component" value="Unassembled WGS sequence"/>
</dbReference>
<keyword evidence="3" id="KW-1185">Reference proteome</keyword>
<comment type="caution">
    <text evidence="2">The sequence shown here is derived from an EMBL/GenBank/DDBJ whole genome shotgun (WGS) entry which is preliminary data.</text>
</comment>
<evidence type="ECO:0000256" key="1">
    <source>
        <dbReference type="SAM" id="MobiDB-lite"/>
    </source>
</evidence>
<evidence type="ECO:0000313" key="3">
    <source>
        <dbReference type="Proteomes" id="UP001367508"/>
    </source>
</evidence>
<proteinExistence type="predicted"/>
<gene>
    <name evidence="2" type="ORF">VNO77_05032</name>
</gene>
<dbReference type="AlphaFoldDB" id="A0AAN9MY72"/>
<evidence type="ECO:0000313" key="2">
    <source>
        <dbReference type="EMBL" id="KAK7362907.1"/>
    </source>
</evidence>
<protein>
    <submittedName>
        <fullName evidence="2">Uncharacterized protein</fullName>
    </submittedName>
</protein>
<reference evidence="2 3" key="1">
    <citation type="submission" date="2024-01" db="EMBL/GenBank/DDBJ databases">
        <title>The genomes of 5 underutilized Papilionoideae crops provide insights into root nodulation and disease resistanc.</title>
        <authorList>
            <person name="Jiang F."/>
        </authorList>
    </citation>
    <scope>NUCLEOTIDE SEQUENCE [LARGE SCALE GENOMIC DNA]</scope>
    <source>
        <strain evidence="2">LVBAO_FW01</strain>
        <tissue evidence="2">Leaves</tissue>
    </source>
</reference>
<accession>A0AAN9MY72</accession>
<sequence>MPLSSLKTKGEHLSVGSTKTENGSCQGQLLYMGHGWFRFILARGLSPWSSPLDWRGKPFSGSWAFELSNIEGLHMWASRVCVSAYNRQWVEPMTHTLGPQDRWTILWACRQRHAHGCGVF</sequence>
<organism evidence="2 3">
    <name type="scientific">Canavalia gladiata</name>
    <name type="common">Sword bean</name>
    <name type="synonym">Dolichos gladiatus</name>
    <dbReference type="NCBI Taxonomy" id="3824"/>
    <lineage>
        <taxon>Eukaryota</taxon>
        <taxon>Viridiplantae</taxon>
        <taxon>Streptophyta</taxon>
        <taxon>Embryophyta</taxon>
        <taxon>Tracheophyta</taxon>
        <taxon>Spermatophyta</taxon>
        <taxon>Magnoliopsida</taxon>
        <taxon>eudicotyledons</taxon>
        <taxon>Gunneridae</taxon>
        <taxon>Pentapetalae</taxon>
        <taxon>rosids</taxon>
        <taxon>fabids</taxon>
        <taxon>Fabales</taxon>
        <taxon>Fabaceae</taxon>
        <taxon>Papilionoideae</taxon>
        <taxon>50 kb inversion clade</taxon>
        <taxon>NPAAA clade</taxon>
        <taxon>indigoferoid/millettioid clade</taxon>
        <taxon>Phaseoleae</taxon>
        <taxon>Canavalia</taxon>
    </lineage>
</organism>
<feature type="region of interest" description="Disordered" evidence="1">
    <location>
        <begin position="1"/>
        <end position="22"/>
    </location>
</feature>